<sequence length="183" mass="20651">MIYRNALSAVIRCLTDECIDTASKQTWQRLGQDGISSSHRSSPQAMLALDCLVHARLHRELLPRLWQVLVARYSTHKACKVGAIGCLVPLLNSPAPKLFRYKAVTAWAIPPQKGRDGKRSTDMLVLPPEFYDMNAWDPEGRSEQTRRRWRAGIRKELEAMEGKALVEVTAILRDEGLLIDEAT</sequence>
<gene>
    <name evidence="1" type="ORF">GKQ51_01610</name>
</gene>
<dbReference type="Proteomes" id="UP000596192">
    <property type="component" value="Chromosome"/>
</dbReference>
<dbReference type="EMBL" id="CP066310">
    <property type="protein sequence ID" value="QQE89093.1"/>
    <property type="molecule type" value="Genomic_DNA"/>
</dbReference>
<proteinExistence type="predicted"/>
<dbReference type="GeneID" id="61929352"/>
<evidence type="ECO:0000313" key="1">
    <source>
        <dbReference type="EMBL" id="QQE89093.1"/>
    </source>
</evidence>
<name>A0AAP9YE96_9GAMM</name>
<protein>
    <submittedName>
        <fullName evidence="1">Uncharacterized protein</fullName>
    </submittedName>
</protein>
<reference evidence="1 2" key="1">
    <citation type="submission" date="2020-12" db="EMBL/GenBank/DDBJ databases">
        <title>Genomic Analysis and Response surface optimization of nitrogen-fixing conditions for A. chroococcum strain HR1, Isolation from rhizosphere soil.</title>
        <authorList>
            <person name="Li J."/>
            <person name="Yang H."/>
            <person name="Liu H."/>
            <person name="Wang C."/>
            <person name="Tian Y."/>
            <person name="Lu X.Y."/>
        </authorList>
    </citation>
    <scope>NUCLEOTIDE SEQUENCE [LARGE SCALE GENOMIC DNA]</scope>
    <source>
        <strain evidence="1 2">HR1</strain>
    </source>
</reference>
<accession>A0AAP9YE96</accession>
<dbReference type="AlphaFoldDB" id="A0AAP9YE96"/>
<organism evidence="1 2">
    <name type="scientific">Azotobacter chroococcum</name>
    <dbReference type="NCBI Taxonomy" id="353"/>
    <lineage>
        <taxon>Bacteria</taxon>
        <taxon>Pseudomonadati</taxon>
        <taxon>Pseudomonadota</taxon>
        <taxon>Gammaproteobacteria</taxon>
        <taxon>Pseudomonadales</taxon>
        <taxon>Pseudomonadaceae</taxon>
        <taxon>Azotobacter</taxon>
    </lineage>
</organism>
<dbReference type="RefSeq" id="WP_089166875.1">
    <property type="nucleotide sequence ID" value="NZ_CP011835.1"/>
</dbReference>
<evidence type="ECO:0000313" key="2">
    <source>
        <dbReference type="Proteomes" id="UP000596192"/>
    </source>
</evidence>